<dbReference type="GO" id="GO:0008677">
    <property type="term" value="F:2-dehydropantoate 2-reductase activity"/>
    <property type="evidence" value="ECO:0007669"/>
    <property type="project" value="UniProtKB-EC"/>
</dbReference>
<dbReference type="OrthoDB" id="201845at2157"/>
<dbReference type="InterPro" id="IPR050838">
    <property type="entry name" value="Ketopantoate_reductase"/>
</dbReference>
<comment type="pathway">
    <text evidence="1 10">Cofactor biosynthesis; coenzyme A biosynthesis.</text>
</comment>
<evidence type="ECO:0000256" key="7">
    <source>
        <dbReference type="ARBA" id="ARBA00032024"/>
    </source>
</evidence>
<evidence type="ECO:0000259" key="11">
    <source>
        <dbReference type="Pfam" id="PF02558"/>
    </source>
</evidence>
<keyword evidence="4 10" id="KW-0521">NADP</keyword>
<dbReference type="Gene3D" id="3.40.50.720">
    <property type="entry name" value="NAD(P)-binding Rossmann-like Domain"/>
    <property type="match status" value="1"/>
</dbReference>
<dbReference type="InterPro" id="IPR036291">
    <property type="entry name" value="NAD(P)-bd_dom_sf"/>
</dbReference>
<proteinExistence type="inferred from homology"/>
<dbReference type="EMBL" id="FNPC01000006">
    <property type="protein sequence ID" value="SDY58469.1"/>
    <property type="molecule type" value="Genomic_DNA"/>
</dbReference>
<dbReference type="Gene3D" id="1.10.1040.10">
    <property type="entry name" value="N-(1-d-carboxylethyl)-l-norvaline Dehydrogenase, domain 2"/>
    <property type="match status" value="1"/>
</dbReference>
<dbReference type="Proteomes" id="UP000199079">
    <property type="component" value="Unassembled WGS sequence"/>
</dbReference>
<evidence type="ECO:0000313" key="13">
    <source>
        <dbReference type="EMBL" id="SDY58469.1"/>
    </source>
</evidence>
<feature type="domain" description="Ketopantoate reductase N-terminal" evidence="11">
    <location>
        <begin position="3"/>
        <end position="143"/>
    </location>
</feature>
<dbReference type="InterPro" id="IPR013328">
    <property type="entry name" value="6PGD_dom2"/>
</dbReference>
<dbReference type="InterPro" id="IPR003710">
    <property type="entry name" value="ApbA"/>
</dbReference>
<dbReference type="PANTHER" id="PTHR43765">
    <property type="entry name" value="2-DEHYDROPANTOATE 2-REDUCTASE-RELATED"/>
    <property type="match status" value="1"/>
</dbReference>
<comment type="catalytic activity">
    <reaction evidence="9">
        <text>(R)-pantoate + NAD(+) = 2-dehydropantoate + NADH + H(+)</text>
        <dbReference type="Rhea" id="RHEA:61292"/>
        <dbReference type="ChEBI" id="CHEBI:11561"/>
        <dbReference type="ChEBI" id="CHEBI:15378"/>
        <dbReference type="ChEBI" id="CHEBI:15980"/>
        <dbReference type="ChEBI" id="CHEBI:57540"/>
        <dbReference type="ChEBI" id="CHEBI:57945"/>
    </reaction>
    <physiologicalReaction direction="right-to-left" evidence="9">
        <dbReference type="Rhea" id="RHEA:61294"/>
    </physiologicalReaction>
</comment>
<comment type="function">
    <text evidence="10">Catalyzes the NADPH-dependent reduction of ketopantoate into pantoic acid.</text>
</comment>
<dbReference type="UniPathway" id="UPA00241"/>
<evidence type="ECO:0000256" key="3">
    <source>
        <dbReference type="ARBA" id="ARBA00013014"/>
    </source>
</evidence>
<dbReference type="SUPFAM" id="SSF48179">
    <property type="entry name" value="6-phosphogluconate dehydrogenase C-terminal domain-like"/>
    <property type="match status" value="1"/>
</dbReference>
<dbReference type="SUPFAM" id="SSF51735">
    <property type="entry name" value="NAD(P)-binding Rossmann-fold domains"/>
    <property type="match status" value="1"/>
</dbReference>
<keyword evidence="6 10" id="KW-0560">Oxidoreductase</keyword>
<evidence type="ECO:0000256" key="9">
    <source>
        <dbReference type="ARBA" id="ARBA00048196"/>
    </source>
</evidence>
<gene>
    <name evidence="13" type="ORF">SAMN05216564_106258</name>
</gene>
<dbReference type="GO" id="GO:0015937">
    <property type="term" value="P:coenzyme A biosynthetic process"/>
    <property type="evidence" value="ECO:0007669"/>
    <property type="project" value="UniProtKB-UniPathway"/>
</dbReference>
<dbReference type="RefSeq" id="WP_092733430.1">
    <property type="nucleotide sequence ID" value="NZ_FNPC01000006.1"/>
</dbReference>
<dbReference type="GO" id="GO:0005737">
    <property type="term" value="C:cytoplasm"/>
    <property type="evidence" value="ECO:0007669"/>
    <property type="project" value="TreeGrafter"/>
</dbReference>
<evidence type="ECO:0000256" key="10">
    <source>
        <dbReference type="RuleBase" id="RU362068"/>
    </source>
</evidence>
<dbReference type="AlphaFoldDB" id="A0A1H3L2L8"/>
<evidence type="ECO:0000256" key="5">
    <source>
        <dbReference type="ARBA" id="ARBA00022993"/>
    </source>
</evidence>
<evidence type="ECO:0000256" key="6">
    <source>
        <dbReference type="ARBA" id="ARBA00023002"/>
    </source>
</evidence>
<evidence type="ECO:0000256" key="2">
    <source>
        <dbReference type="ARBA" id="ARBA00007870"/>
    </source>
</evidence>
<dbReference type="Pfam" id="PF08546">
    <property type="entry name" value="ApbA_C"/>
    <property type="match status" value="1"/>
</dbReference>
<reference evidence="14" key="1">
    <citation type="submission" date="2016-10" db="EMBL/GenBank/DDBJ databases">
        <authorList>
            <person name="Varghese N."/>
            <person name="Submissions S."/>
        </authorList>
    </citation>
    <scope>NUCLEOTIDE SEQUENCE [LARGE SCALE GENOMIC DNA]</scope>
    <source>
        <strain evidence="14">DC30,IBRC 10041,KCTC 4046</strain>
    </source>
</reference>
<name>A0A1H3L2L8_9EURY</name>
<evidence type="ECO:0000256" key="1">
    <source>
        <dbReference type="ARBA" id="ARBA00004724"/>
    </source>
</evidence>
<feature type="domain" description="Ketopantoate reductase C-terminal" evidence="12">
    <location>
        <begin position="172"/>
        <end position="290"/>
    </location>
</feature>
<organism evidence="13 14">
    <name type="scientific">Halopenitus persicus</name>
    <dbReference type="NCBI Taxonomy" id="1048396"/>
    <lineage>
        <taxon>Archaea</taxon>
        <taxon>Methanobacteriati</taxon>
        <taxon>Methanobacteriota</taxon>
        <taxon>Stenosarchaea group</taxon>
        <taxon>Halobacteria</taxon>
        <taxon>Halobacteriales</taxon>
        <taxon>Haloferacaceae</taxon>
        <taxon>Halopenitus</taxon>
    </lineage>
</organism>
<dbReference type="InterPro" id="IPR008927">
    <property type="entry name" value="6-PGluconate_DH-like_C_sf"/>
</dbReference>
<dbReference type="InterPro" id="IPR013752">
    <property type="entry name" value="KPA_reductase"/>
</dbReference>
<keyword evidence="5 10" id="KW-0173">Coenzyme A biosynthesis</keyword>
<sequence>MRILVFGAGSLGSLIGGLLARAHDVTLVGRDPHMRRVREDGLRIEGAIEAHTHPRALTDGTGERADVAIVTTKTYDTDAAARALATGRYETVISLQNGLTEERLLAALDARVLAGTVTYGARLADPGRVECTGTGEVTIGALSGGQDPEAERVAEAFREADVTAGSATDMPRRRFRKLAVNAGINGPTALADVDNAAVAAGPAGAVAREAACEVATVARAEGVDLSNGDAVAAVERVAETTAANHSSMRQDRAAGRRTEVDAIYGAAIDRGETHDVETPTCRTLAALLRAWERERELRSADDAGVGTRGI</sequence>
<evidence type="ECO:0000313" key="14">
    <source>
        <dbReference type="Proteomes" id="UP000199079"/>
    </source>
</evidence>
<comment type="catalytic activity">
    <reaction evidence="8">
        <text>(R)-pantoate + NADP(+) = 2-dehydropantoate + NADPH + H(+)</text>
        <dbReference type="Rhea" id="RHEA:16233"/>
        <dbReference type="ChEBI" id="CHEBI:11561"/>
        <dbReference type="ChEBI" id="CHEBI:15378"/>
        <dbReference type="ChEBI" id="CHEBI:15980"/>
        <dbReference type="ChEBI" id="CHEBI:57783"/>
        <dbReference type="ChEBI" id="CHEBI:58349"/>
        <dbReference type="EC" id="1.1.1.169"/>
    </reaction>
    <physiologicalReaction direction="right-to-left" evidence="8">
        <dbReference type="Rhea" id="RHEA:16235"/>
    </physiologicalReaction>
</comment>
<dbReference type="NCBIfam" id="TIGR00745">
    <property type="entry name" value="apbA_panE"/>
    <property type="match status" value="1"/>
</dbReference>
<comment type="similarity">
    <text evidence="2 10">Belongs to the ketopantoate reductase family.</text>
</comment>
<dbReference type="PANTHER" id="PTHR43765:SF2">
    <property type="entry name" value="2-DEHYDROPANTOATE 2-REDUCTASE"/>
    <property type="match status" value="1"/>
</dbReference>
<protein>
    <recommendedName>
        <fullName evidence="3 10">2-dehydropantoate 2-reductase</fullName>
        <ecNumber evidence="3 10">1.1.1.169</ecNumber>
    </recommendedName>
    <alternativeName>
        <fullName evidence="7 10">Ketopantoate reductase</fullName>
    </alternativeName>
</protein>
<dbReference type="InterPro" id="IPR013332">
    <property type="entry name" value="KPR_N"/>
</dbReference>
<dbReference type="EC" id="1.1.1.169" evidence="3 10"/>
<accession>A0A1H3L2L8</accession>
<keyword evidence="14" id="KW-1185">Reference proteome</keyword>
<evidence type="ECO:0000259" key="12">
    <source>
        <dbReference type="Pfam" id="PF08546"/>
    </source>
</evidence>
<dbReference type="GO" id="GO:0050661">
    <property type="term" value="F:NADP binding"/>
    <property type="evidence" value="ECO:0007669"/>
    <property type="project" value="TreeGrafter"/>
</dbReference>
<dbReference type="GO" id="GO:0015940">
    <property type="term" value="P:pantothenate biosynthetic process"/>
    <property type="evidence" value="ECO:0007669"/>
    <property type="project" value="InterPro"/>
</dbReference>
<evidence type="ECO:0000256" key="8">
    <source>
        <dbReference type="ARBA" id="ARBA00047506"/>
    </source>
</evidence>
<evidence type="ECO:0000256" key="4">
    <source>
        <dbReference type="ARBA" id="ARBA00022857"/>
    </source>
</evidence>
<dbReference type="Pfam" id="PF02558">
    <property type="entry name" value="ApbA"/>
    <property type="match status" value="1"/>
</dbReference>